<protein>
    <submittedName>
        <fullName evidence="2">Uncharacterized protein</fullName>
    </submittedName>
</protein>
<feature type="region of interest" description="Disordered" evidence="1">
    <location>
        <begin position="1"/>
        <end position="175"/>
    </location>
</feature>
<accession>A0A150GX99</accession>
<name>A0A150GX99_GONPE</name>
<reference evidence="3" key="1">
    <citation type="journal article" date="2016" name="Nat. Commun.">
        <title>The Gonium pectorale genome demonstrates co-option of cell cycle regulation during the evolution of multicellularity.</title>
        <authorList>
            <person name="Hanschen E.R."/>
            <person name="Marriage T.N."/>
            <person name="Ferris P.J."/>
            <person name="Hamaji T."/>
            <person name="Toyoda A."/>
            <person name="Fujiyama A."/>
            <person name="Neme R."/>
            <person name="Noguchi H."/>
            <person name="Minakuchi Y."/>
            <person name="Suzuki M."/>
            <person name="Kawai-Toyooka H."/>
            <person name="Smith D.R."/>
            <person name="Sparks H."/>
            <person name="Anderson J."/>
            <person name="Bakaric R."/>
            <person name="Luria V."/>
            <person name="Karger A."/>
            <person name="Kirschner M.W."/>
            <person name="Durand P.M."/>
            <person name="Michod R.E."/>
            <person name="Nozaki H."/>
            <person name="Olson B.J."/>
        </authorList>
    </citation>
    <scope>NUCLEOTIDE SEQUENCE [LARGE SCALE GENOMIC DNA]</scope>
    <source>
        <strain evidence="3">NIES-2863</strain>
    </source>
</reference>
<feature type="compositionally biased region" description="Gly residues" evidence="1">
    <location>
        <begin position="64"/>
        <end position="73"/>
    </location>
</feature>
<feature type="compositionally biased region" description="Gly residues" evidence="1">
    <location>
        <begin position="216"/>
        <end position="225"/>
    </location>
</feature>
<comment type="caution">
    <text evidence="2">The sequence shown here is derived from an EMBL/GenBank/DDBJ whole genome shotgun (WGS) entry which is preliminary data.</text>
</comment>
<dbReference type="EMBL" id="LSYV01000006">
    <property type="protein sequence ID" value="KXZ54444.1"/>
    <property type="molecule type" value="Genomic_DNA"/>
</dbReference>
<feature type="compositionally biased region" description="Polar residues" evidence="1">
    <location>
        <begin position="7"/>
        <end position="19"/>
    </location>
</feature>
<keyword evidence="3" id="KW-1185">Reference proteome</keyword>
<evidence type="ECO:0000256" key="1">
    <source>
        <dbReference type="SAM" id="MobiDB-lite"/>
    </source>
</evidence>
<gene>
    <name evidence="2" type="ORF">GPECTOR_5g96</name>
</gene>
<feature type="compositionally biased region" description="Low complexity" evidence="1">
    <location>
        <begin position="20"/>
        <end position="38"/>
    </location>
</feature>
<proteinExistence type="predicted"/>
<dbReference type="AlphaFoldDB" id="A0A150GX99"/>
<feature type="region of interest" description="Disordered" evidence="1">
    <location>
        <begin position="212"/>
        <end position="237"/>
    </location>
</feature>
<feature type="compositionally biased region" description="Basic and acidic residues" evidence="1">
    <location>
        <begin position="226"/>
        <end position="237"/>
    </location>
</feature>
<dbReference type="Proteomes" id="UP000075714">
    <property type="component" value="Unassembled WGS sequence"/>
</dbReference>
<evidence type="ECO:0000313" key="2">
    <source>
        <dbReference type="EMBL" id="KXZ54444.1"/>
    </source>
</evidence>
<evidence type="ECO:0000313" key="3">
    <source>
        <dbReference type="Proteomes" id="UP000075714"/>
    </source>
</evidence>
<feature type="compositionally biased region" description="Polar residues" evidence="1">
    <location>
        <begin position="83"/>
        <end position="92"/>
    </location>
</feature>
<sequence>MAAPFTDNPNPYTVLSSEQPAADNVAVASSPNASSNSSELRAGEVIPGDVAGFQVPGAEQPGQRQGGGAGGFESLGAGADSVSEATTSNDSPLLSMAAAVSGAEMEASARSQQLQGQAAHEVGGATAPGRGDDGGGGFEPVHGGIGAARQAAEARGVGTPPAVEETAAAGVGGGVGDERAAEAEVGGGGGKLSAGLMGSIGQAVSAVSKGLAGLMSSGGGGGGGGEGHDQSGEQQRG</sequence>
<feature type="compositionally biased region" description="Gly residues" evidence="1">
    <location>
        <begin position="134"/>
        <end position="146"/>
    </location>
</feature>
<organism evidence="2 3">
    <name type="scientific">Gonium pectorale</name>
    <name type="common">Green alga</name>
    <dbReference type="NCBI Taxonomy" id="33097"/>
    <lineage>
        <taxon>Eukaryota</taxon>
        <taxon>Viridiplantae</taxon>
        <taxon>Chlorophyta</taxon>
        <taxon>core chlorophytes</taxon>
        <taxon>Chlorophyceae</taxon>
        <taxon>CS clade</taxon>
        <taxon>Chlamydomonadales</taxon>
        <taxon>Volvocaceae</taxon>
        <taxon>Gonium</taxon>
    </lineage>
</organism>